<name>A0A2H0XA03_UNCKA</name>
<organism evidence="1 2">
    <name type="scientific">candidate division WWE3 bacterium CG08_land_8_20_14_0_20_43_13</name>
    <dbReference type="NCBI Taxonomy" id="1975087"/>
    <lineage>
        <taxon>Bacteria</taxon>
        <taxon>Katanobacteria</taxon>
    </lineage>
</organism>
<gene>
    <name evidence="1" type="ORF">COT52_00960</name>
</gene>
<protein>
    <submittedName>
        <fullName evidence="1">Uncharacterized protein</fullName>
    </submittedName>
</protein>
<proteinExistence type="predicted"/>
<dbReference type="Proteomes" id="UP000231414">
    <property type="component" value="Unassembled WGS sequence"/>
</dbReference>
<evidence type="ECO:0000313" key="2">
    <source>
        <dbReference type="Proteomes" id="UP000231414"/>
    </source>
</evidence>
<sequence>MTAISVILSPALGGTKDPIRMGFFLLALLGFRMTQGINRHQDRVFVFCCIREQHLNLWNFVILNLFQDLIPSKIPK</sequence>
<dbReference type="AlphaFoldDB" id="A0A2H0XA03"/>
<comment type="caution">
    <text evidence="1">The sequence shown here is derived from an EMBL/GenBank/DDBJ whole genome shotgun (WGS) entry which is preliminary data.</text>
</comment>
<dbReference type="EMBL" id="PEYW01000010">
    <property type="protein sequence ID" value="PIS20989.1"/>
    <property type="molecule type" value="Genomic_DNA"/>
</dbReference>
<reference evidence="2" key="1">
    <citation type="submission" date="2017-09" db="EMBL/GenBank/DDBJ databases">
        <title>Depth-based differentiation of microbial function through sediment-hosted aquifers and enrichment of novel symbionts in the deep terrestrial subsurface.</title>
        <authorList>
            <person name="Probst A.J."/>
            <person name="Ladd B."/>
            <person name="Jarett J.K."/>
            <person name="Geller-Mcgrath D.E."/>
            <person name="Sieber C.M.K."/>
            <person name="Emerson J.B."/>
            <person name="Anantharaman K."/>
            <person name="Thomas B.C."/>
            <person name="Malmstrom R."/>
            <person name="Stieglmeier M."/>
            <person name="Klingl A."/>
            <person name="Woyke T."/>
            <person name="Ryan C.M."/>
            <person name="Banfield J.F."/>
        </authorList>
    </citation>
    <scope>NUCLEOTIDE SEQUENCE [LARGE SCALE GENOMIC DNA]</scope>
</reference>
<evidence type="ECO:0000313" key="1">
    <source>
        <dbReference type="EMBL" id="PIS20989.1"/>
    </source>
</evidence>
<accession>A0A2H0XA03</accession>